<comment type="similarity">
    <text evidence="1">Belongs to the sulfatase family.</text>
</comment>
<feature type="signal peptide" evidence="3">
    <location>
        <begin position="1"/>
        <end position="24"/>
    </location>
</feature>
<dbReference type="PROSITE" id="PS00523">
    <property type="entry name" value="SULFATASE_1"/>
    <property type="match status" value="1"/>
</dbReference>
<proteinExistence type="inferred from homology"/>
<dbReference type="Pfam" id="PF16347">
    <property type="entry name" value="SGSH_C"/>
    <property type="match status" value="1"/>
</dbReference>
<feature type="chain" id="PRO_5025643824" evidence="3">
    <location>
        <begin position="25"/>
        <end position="540"/>
    </location>
</feature>
<dbReference type="Proteomes" id="UP000478417">
    <property type="component" value="Unassembled WGS sequence"/>
</dbReference>
<evidence type="ECO:0000256" key="2">
    <source>
        <dbReference type="ARBA" id="ARBA00022801"/>
    </source>
</evidence>
<evidence type="ECO:0000256" key="3">
    <source>
        <dbReference type="SAM" id="SignalP"/>
    </source>
</evidence>
<keyword evidence="2" id="KW-0378">Hydrolase</keyword>
<dbReference type="Gene3D" id="3.40.720.10">
    <property type="entry name" value="Alkaline Phosphatase, subunit A"/>
    <property type="match status" value="2"/>
</dbReference>
<reference evidence="5 6" key="1">
    <citation type="submission" date="2020-02" db="EMBL/GenBank/DDBJ databases">
        <title>Albibacoteraceae fam. nov., the first described family within the subdivision 4 Verrucomicrobia.</title>
        <authorList>
            <person name="Xi F."/>
        </authorList>
    </citation>
    <scope>NUCLEOTIDE SEQUENCE [LARGE SCALE GENOMIC DNA]</scope>
    <source>
        <strain evidence="5 6">CK1056</strain>
    </source>
</reference>
<name>A0A6B2LZL6_9BACT</name>
<dbReference type="EMBL" id="JAAGNX010000001">
    <property type="protein sequence ID" value="NDV61592.1"/>
    <property type="molecule type" value="Genomic_DNA"/>
</dbReference>
<evidence type="ECO:0000256" key="1">
    <source>
        <dbReference type="ARBA" id="ARBA00008779"/>
    </source>
</evidence>
<protein>
    <submittedName>
        <fullName evidence="5">Sulfatase</fullName>
    </submittedName>
</protein>
<dbReference type="AlphaFoldDB" id="A0A6B2LZL6"/>
<keyword evidence="3" id="KW-0732">Signal</keyword>
<comment type="caution">
    <text evidence="5">The sequence shown here is derived from an EMBL/GenBank/DDBJ whole genome shotgun (WGS) entry which is preliminary data.</text>
</comment>
<dbReference type="RefSeq" id="WP_163962668.1">
    <property type="nucleotide sequence ID" value="NZ_JAAGNX010000001.1"/>
</dbReference>
<accession>A0A6B2LZL6</accession>
<dbReference type="GO" id="GO:0016787">
    <property type="term" value="F:hydrolase activity"/>
    <property type="evidence" value="ECO:0007669"/>
    <property type="project" value="UniProtKB-KW"/>
</dbReference>
<evidence type="ECO:0000259" key="4">
    <source>
        <dbReference type="Pfam" id="PF16347"/>
    </source>
</evidence>
<dbReference type="InterPro" id="IPR024607">
    <property type="entry name" value="Sulfatase_CS"/>
</dbReference>
<feature type="domain" description="N-sulphoglucosamine sulphohydrolase C-terminal" evidence="4">
    <location>
        <begin position="373"/>
        <end position="521"/>
    </location>
</feature>
<dbReference type="CDD" id="cd16031">
    <property type="entry name" value="G6S_like"/>
    <property type="match status" value="1"/>
</dbReference>
<evidence type="ECO:0000313" key="6">
    <source>
        <dbReference type="Proteomes" id="UP000478417"/>
    </source>
</evidence>
<sequence>MKIASSFKGWILLISLFAGTTGQASERPNILFIFSDDHSLQALSAYEGRMQKFIREQGVTPNLERLAAQGAVFENSFVTNSICGPSRAAILTGKHSQHNGFIRNSQQFNPDQWTFPQALQEAGYNTAIFGKWHLGTAPRGFDESWVLQGQGYYYNPDFFVNGSSKLTRQEGYVSDVITEKTLEWLEANKDSDQPFFLCSWHKAPHRTWMPAERHLYFLENVDIPEPPTLFDDYSGRSSVLKEQTMSIANELNIAHDTKVTAPATSENLDAFWSGVENTKSKDPSTRWEFARMSDRQKQAWDYHYVARNEKFLEQNLKGQALTKWKYQAYMKDYLRCIKAMDENIGRLMRYLEESGLAGNTIVVYSSDQGFYNGEHGWYDKRWMYEESFRNPFLIRWPGKIKPGSRFDELIQNIDYAPTLLDIAGLNAPAEIQGESFKPILLGKDIPWRDSLLYTYYEQGIHDVALHYGVRDHRYKLIHFPETGEKEFYDLKQDPQEINNRWGDSGLTEEINRMEKELSRLMTRYGIESPLEYVRKLDQMD</sequence>
<dbReference type="InterPro" id="IPR017850">
    <property type="entry name" value="Alkaline_phosphatase_core_sf"/>
</dbReference>
<dbReference type="PANTHER" id="PTHR43108:SF6">
    <property type="entry name" value="N-SULPHOGLUCOSAMINE SULPHOHYDROLASE"/>
    <property type="match status" value="1"/>
</dbReference>
<dbReference type="PANTHER" id="PTHR43108">
    <property type="entry name" value="N-ACETYLGLUCOSAMINE-6-SULFATASE FAMILY MEMBER"/>
    <property type="match status" value="1"/>
</dbReference>
<dbReference type="InterPro" id="IPR032506">
    <property type="entry name" value="SGSH_C"/>
</dbReference>
<dbReference type="SUPFAM" id="SSF53649">
    <property type="entry name" value="Alkaline phosphatase-like"/>
    <property type="match status" value="1"/>
</dbReference>
<gene>
    <name evidence="5" type="ORF">G0Q06_03935</name>
</gene>
<keyword evidence="6" id="KW-1185">Reference proteome</keyword>
<evidence type="ECO:0000313" key="5">
    <source>
        <dbReference type="EMBL" id="NDV61592.1"/>
    </source>
</evidence>
<organism evidence="5 6">
    <name type="scientific">Oceanipulchritudo coccoides</name>
    <dbReference type="NCBI Taxonomy" id="2706888"/>
    <lineage>
        <taxon>Bacteria</taxon>
        <taxon>Pseudomonadati</taxon>
        <taxon>Verrucomicrobiota</taxon>
        <taxon>Opitutia</taxon>
        <taxon>Puniceicoccales</taxon>
        <taxon>Oceanipulchritudinaceae</taxon>
        <taxon>Oceanipulchritudo</taxon>
    </lineage>
</organism>